<dbReference type="InterPro" id="IPR018197">
    <property type="entry name" value="Glycerate_kinase_RE-like"/>
</dbReference>
<dbReference type="STRING" id="71657.SAMN02982996_01485"/>
<evidence type="ECO:0000256" key="3">
    <source>
        <dbReference type="ARBA" id="ARBA00022777"/>
    </source>
</evidence>
<evidence type="ECO:0000313" key="6">
    <source>
        <dbReference type="Proteomes" id="UP000187280"/>
    </source>
</evidence>
<dbReference type="InterPro" id="IPR018193">
    <property type="entry name" value="Glyc_kinase_flavodox-like_fold"/>
</dbReference>
<dbReference type="RefSeq" id="WP_074728263.1">
    <property type="nucleotide sequence ID" value="NZ_FNQS01000004.1"/>
</dbReference>
<dbReference type="PIRSF" id="PIRSF006078">
    <property type="entry name" value="GlxK"/>
    <property type="match status" value="1"/>
</dbReference>
<dbReference type="Proteomes" id="UP000187280">
    <property type="component" value="Unassembled WGS sequence"/>
</dbReference>
<evidence type="ECO:0000256" key="4">
    <source>
        <dbReference type="PIRNR" id="PIRNR006078"/>
    </source>
</evidence>
<dbReference type="InterPro" id="IPR004381">
    <property type="entry name" value="Glycerate_kinase"/>
</dbReference>
<organism evidence="5 6">
    <name type="scientific">Lonsdalea quercina</name>
    <dbReference type="NCBI Taxonomy" id="71657"/>
    <lineage>
        <taxon>Bacteria</taxon>
        <taxon>Pseudomonadati</taxon>
        <taxon>Pseudomonadota</taxon>
        <taxon>Gammaproteobacteria</taxon>
        <taxon>Enterobacterales</taxon>
        <taxon>Pectobacteriaceae</taxon>
        <taxon>Lonsdalea</taxon>
    </lineage>
</organism>
<dbReference type="Pfam" id="PF02595">
    <property type="entry name" value="Gly_kinase"/>
    <property type="match status" value="1"/>
</dbReference>
<name>A0A1H4ANQ0_9GAMM</name>
<keyword evidence="2 4" id="KW-0808">Transferase</keyword>
<dbReference type="GO" id="GO:0008887">
    <property type="term" value="F:glycerate kinase activity"/>
    <property type="evidence" value="ECO:0007669"/>
    <property type="project" value="UniProtKB-UniRule"/>
</dbReference>
<proteinExistence type="inferred from homology"/>
<evidence type="ECO:0000256" key="2">
    <source>
        <dbReference type="ARBA" id="ARBA00022679"/>
    </source>
</evidence>
<dbReference type="PANTHER" id="PTHR21599:SF0">
    <property type="entry name" value="GLYCERATE KINASE"/>
    <property type="match status" value="1"/>
</dbReference>
<comment type="similarity">
    <text evidence="1 4">Belongs to the glycerate kinase type-1 family.</text>
</comment>
<dbReference type="SUPFAM" id="SSF110738">
    <property type="entry name" value="Glycerate kinase I"/>
    <property type="match status" value="1"/>
</dbReference>
<evidence type="ECO:0000313" key="5">
    <source>
        <dbReference type="EMBL" id="SEA37347.1"/>
    </source>
</evidence>
<dbReference type="InterPro" id="IPR036129">
    <property type="entry name" value="Glycerate_kinase_sf"/>
</dbReference>
<dbReference type="Gene3D" id="3.40.50.10350">
    <property type="entry name" value="Glycerate kinase, domain 1"/>
    <property type="match status" value="1"/>
</dbReference>
<dbReference type="GO" id="GO:0031388">
    <property type="term" value="P:organic acid phosphorylation"/>
    <property type="evidence" value="ECO:0007669"/>
    <property type="project" value="UniProtKB-UniRule"/>
</dbReference>
<dbReference type="EMBL" id="FNQS01000004">
    <property type="protein sequence ID" value="SEA37347.1"/>
    <property type="molecule type" value="Genomic_DNA"/>
</dbReference>
<evidence type="ECO:0000256" key="1">
    <source>
        <dbReference type="ARBA" id="ARBA00006284"/>
    </source>
</evidence>
<keyword evidence="6" id="KW-1185">Reference proteome</keyword>
<dbReference type="eggNOG" id="COG1929">
    <property type="taxonomic scope" value="Bacteria"/>
</dbReference>
<dbReference type="PANTHER" id="PTHR21599">
    <property type="entry name" value="GLYCERATE KINASE"/>
    <property type="match status" value="1"/>
</dbReference>
<accession>A0A1H4ANQ0</accession>
<dbReference type="GeneID" id="97764374"/>
<reference evidence="5 6" key="1">
    <citation type="submission" date="2016-10" db="EMBL/GenBank/DDBJ databases">
        <authorList>
            <person name="de Groot N.N."/>
        </authorList>
    </citation>
    <scope>NUCLEOTIDE SEQUENCE [LARGE SCALE GENOMIC DNA]</scope>
    <source>
        <strain evidence="5 6">ATCC 29281</strain>
    </source>
</reference>
<dbReference type="Gene3D" id="3.90.1510.10">
    <property type="entry name" value="Glycerate kinase, domain 2"/>
    <property type="match status" value="1"/>
</dbReference>
<protein>
    <submittedName>
        <fullName evidence="5">Glycerate kinase</fullName>
    </submittedName>
</protein>
<sequence length="389" mass="40317">MKHETFVLAPDSFKESMTAKEVCVAMEKGLRKVFPEADYLHVPMADGGEGTVQSLVDATHGELFPLQVTGPLGTTVDAVYGIMGDGQVGVIEMASASGIHHVNAQTRNPLVTTTYGTGELIRACLDQGIAKIILGIGGSATNDGGAGMAEALGARFFDGDDKPLPRGGGALGQLQRIDVSGMDPRLAQVEIIVACDVTNPLCGEHGASHVFGPQKGATPEMVAQLDANLSHYADVVLQQLGKSVATAPGAGAAGGLGAGLMAFTRCVMQKGIDIVIEHSGLRDKLQGADYCLTGEGRIDSQTRFGKTPYGVAKTAQALQVPVIAVSGCVGEGIESLYQEGIDVIFGIIPRADPLASLLQEGPANMERACENIGRLIRISHARGASTSKG</sequence>
<dbReference type="AlphaFoldDB" id="A0A1H4ANQ0"/>
<gene>
    <name evidence="5" type="ORF">SAMN02982996_01485</name>
</gene>
<keyword evidence="3 4" id="KW-0418">Kinase</keyword>
<dbReference type="NCBIfam" id="TIGR00045">
    <property type="entry name" value="glycerate kinase"/>
    <property type="match status" value="1"/>
</dbReference>